<keyword evidence="1" id="KW-1133">Transmembrane helix</keyword>
<reference evidence="4" key="1">
    <citation type="submission" date="2023-08" db="EMBL/GenBank/DDBJ databases">
        <title>A de novo genome assembly of Solanum verrucosum Schlechtendal, a Mexican diploid species geographically isolated from the other diploid A-genome species in potato relatives.</title>
        <authorList>
            <person name="Hosaka K."/>
        </authorList>
    </citation>
    <scope>NUCLEOTIDE SEQUENCE</scope>
    <source>
        <tissue evidence="4">Young leaves</tissue>
    </source>
</reference>
<evidence type="ECO:0000259" key="2">
    <source>
        <dbReference type="Pfam" id="PF00385"/>
    </source>
</evidence>
<dbReference type="SUPFAM" id="SSF54160">
    <property type="entry name" value="Chromo domain-like"/>
    <property type="match status" value="1"/>
</dbReference>
<dbReference type="Pfam" id="PF00385">
    <property type="entry name" value="Chromo"/>
    <property type="match status" value="1"/>
</dbReference>
<feature type="domain" description="Tf2-1-like SH3-like" evidence="3">
    <location>
        <begin position="5"/>
        <end position="55"/>
    </location>
</feature>
<organism evidence="4 5">
    <name type="scientific">Solanum verrucosum</name>
    <dbReference type="NCBI Taxonomy" id="315347"/>
    <lineage>
        <taxon>Eukaryota</taxon>
        <taxon>Viridiplantae</taxon>
        <taxon>Streptophyta</taxon>
        <taxon>Embryophyta</taxon>
        <taxon>Tracheophyta</taxon>
        <taxon>Spermatophyta</taxon>
        <taxon>Magnoliopsida</taxon>
        <taxon>eudicotyledons</taxon>
        <taxon>Gunneridae</taxon>
        <taxon>Pentapetalae</taxon>
        <taxon>asterids</taxon>
        <taxon>lamiids</taxon>
        <taxon>Solanales</taxon>
        <taxon>Solanaceae</taxon>
        <taxon>Solanoideae</taxon>
        <taxon>Solaneae</taxon>
        <taxon>Solanum</taxon>
    </lineage>
</organism>
<keyword evidence="1" id="KW-0472">Membrane</keyword>
<dbReference type="InterPro" id="IPR056924">
    <property type="entry name" value="SH3_Tf2-1"/>
</dbReference>
<evidence type="ECO:0000256" key="1">
    <source>
        <dbReference type="SAM" id="Phobius"/>
    </source>
</evidence>
<dbReference type="EMBL" id="CP133617">
    <property type="protein sequence ID" value="WMV34372.1"/>
    <property type="molecule type" value="Genomic_DNA"/>
</dbReference>
<keyword evidence="5" id="KW-1185">Reference proteome</keyword>
<evidence type="ECO:0000259" key="3">
    <source>
        <dbReference type="Pfam" id="PF24626"/>
    </source>
</evidence>
<dbReference type="AlphaFoldDB" id="A0AAF0TV53"/>
<evidence type="ECO:0000313" key="5">
    <source>
        <dbReference type="Proteomes" id="UP001234989"/>
    </source>
</evidence>
<dbReference type="PANTHER" id="PTHR46148">
    <property type="entry name" value="CHROMO DOMAIN-CONTAINING PROTEIN"/>
    <property type="match status" value="1"/>
</dbReference>
<accession>A0AAF0TV53</accession>
<dbReference type="InterPro" id="IPR023780">
    <property type="entry name" value="Chromo_domain"/>
</dbReference>
<proteinExistence type="predicted"/>
<dbReference type="InterPro" id="IPR016197">
    <property type="entry name" value="Chromo-like_dom_sf"/>
</dbReference>
<dbReference type="PANTHER" id="PTHR46148:SF56">
    <property type="entry name" value="RETROTRANSPOSON PROTEIN"/>
    <property type="match status" value="1"/>
</dbReference>
<keyword evidence="1" id="KW-0812">Transmembrane</keyword>
<feature type="domain" description="Chromo" evidence="2">
    <location>
        <begin position="83"/>
        <end position="127"/>
    </location>
</feature>
<evidence type="ECO:0000313" key="4">
    <source>
        <dbReference type="EMBL" id="WMV34372.1"/>
    </source>
</evidence>
<protein>
    <recommendedName>
        <fullName evidence="6">Chromo domain-containing protein</fullName>
    </recommendedName>
</protein>
<dbReference type="Pfam" id="PF24626">
    <property type="entry name" value="SH3_Tf2-1"/>
    <property type="match status" value="1"/>
</dbReference>
<feature type="transmembrane region" description="Helical" evidence="1">
    <location>
        <begin position="213"/>
        <end position="238"/>
    </location>
</feature>
<dbReference type="Proteomes" id="UP001234989">
    <property type="component" value="Chromosome 6"/>
</dbReference>
<evidence type="ECO:0008006" key="6">
    <source>
        <dbReference type="Google" id="ProtNLM"/>
    </source>
</evidence>
<gene>
    <name evidence="4" type="ORF">MTR67_027757</name>
</gene>
<sequence>MKGVMRFGKKGKLSPRYIGPYRIDKRIGNVAYELELPQELAAVHPVFHISMLKKCIGDPSMILPTEGVRIKDSLSYEEIPVLILDRQVRRLRTKDVALVKVLWRNQFVEEATWEAEEDMKKRYPYLFESRGNADQGVVPVMVAKFVDWSFQRHQVCSFLSSYKRVMPFESWAVGRESVRKLVRVKVLERKGEKVEEEANFVKIVVVFFGDDPYYVLVGLVYVSGGVFELNLVVVLIIFRNLVDDFHDREALGFWSSRSSGVLSDRDGQT</sequence>
<name>A0AAF0TV53_SOLVR</name>